<dbReference type="Proteomes" id="UP000789831">
    <property type="component" value="Unassembled WGS sequence"/>
</dbReference>
<evidence type="ECO:0000313" key="2">
    <source>
        <dbReference type="Proteomes" id="UP000789831"/>
    </source>
</evidence>
<comment type="caution">
    <text evidence="1">The sequence shown here is derived from an EMBL/GenBank/DDBJ whole genome shotgun (WGS) entry which is preliminary data.</text>
</comment>
<name>A0A9N9N322_9GLOM</name>
<reference evidence="1" key="1">
    <citation type="submission" date="2021-06" db="EMBL/GenBank/DDBJ databases">
        <authorList>
            <person name="Kallberg Y."/>
            <person name="Tangrot J."/>
            <person name="Rosling A."/>
        </authorList>
    </citation>
    <scope>NUCLEOTIDE SEQUENCE</scope>
    <source>
        <strain evidence="1">MT106</strain>
    </source>
</reference>
<dbReference type="SUPFAM" id="SSF53098">
    <property type="entry name" value="Ribonuclease H-like"/>
    <property type="match status" value="1"/>
</dbReference>
<dbReference type="EMBL" id="CAJVPL010017655">
    <property type="protein sequence ID" value="CAG8699500.1"/>
    <property type="molecule type" value="Genomic_DNA"/>
</dbReference>
<evidence type="ECO:0000313" key="1">
    <source>
        <dbReference type="EMBL" id="CAG8699500.1"/>
    </source>
</evidence>
<keyword evidence="2" id="KW-1185">Reference proteome</keyword>
<feature type="non-terminal residue" evidence="1">
    <location>
        <position position="166"/>
    </location>
</feature>
<protein>
    <submittedName>
        <fullName evidence="1">2177_t:CDS:1</fullName>
    </submittedName>
</protein>
<organism evidence="1 2">
    <name type="scientific">Ambispora gerdemannii</name>
    <dbReference type="NCBI Taxonomy" id="144530"/>
    <lineage>
        <taxon>Eukaryota</taxon>
        <taxon>Fungi</taxon>
        <taxon>Fungi incertae sedis</taxon>
        <taxon>Mucoromycota</taxon>
        <taxon>Glomeromycotina</taxon>
        <taxon>Glomeromycetes</taxon>
        <taxon>Archaeosporales</taxon>
        <taxon>Ambisporaceae</taxon>
        <taxon>Ambispora</taxon>
    </lineage>
</organism>
<gene>
    <name evidence="1" type="ORF">AGERDE_LOCUS13437</name>
</gene>
<feature type="non-terminal residue" evidence="1">
    <location>
        <position position="1"/>
    </location>
</feature>
<dbReference type="InterPro" id="IPR012337">
    <property type="entry name" value="RNaseH-like_sf"/>
</dbReference>
<accession>A0A9N9N322</accession>
<dbReference type="AlphaFoldDB" id="A0A9N9N322"/>
<proteinExistence type="predicted"/>
<sequence length="166" mass="19837">RLFEVLHSFGYLAGMIKEYHDIHLSQRLLDRLEKRWNSWEQPLLILSFVLHPMYQMEQFNHELKSLTWVNIGEYILYYYVAWFHQQPNSILRELELFHQKKSPFNITTSRQFGNNVIGYWNYCASCTKELGQVALQIHGICVNAASVERLWSSMGFIHSNRRNKLQ</sequence>
<dbReference type="OrthoDB" id="2436883at2759"/>